<reference evidence="1 2" key="1">
    <citation type="journal article" date="2007" name="Appl. Environ. Microbiol.">
        <title>Genome sequence of the cellulolytic gliding bacterium Cytophaga hutchinsonii.</title>
        <authorList>
            <person name="Xie G."/>
            <person name="Bruce D.C."/>
            <person name="Challacombe J.F."/>
            <person name="Chertkov O."/>
            <person name="Detter J.C."/>
            <person name="Gilna P."/>
            <person name="Han C.S."/>
            <person name="Lucas S."/>
            <person name="Misra M."/>
            <person name="Myers G.L."/>
            <person name="Richardson P."/>
            <person name="Tapia R."/>
            <person name="Thayer N."/>
            <person name="Thompson L.S."/>
            <person name="Brettin T.S."/>
            <person name="Henrissat B."/>
            <person name="Wilson D.B."/>
            <person name="McBride M.J."/>
        </authorList>
    </citation>
    <scope>NUCLEOTIDE SEQUENCE [LARGE SCALE GENOMIC DNA]</scope>
    <source>
        <strain evidence="2">ATCC 33406 / DSM 1761 / CIP 103989 / NBRC 15051 / NCIMB 9469 / D465</strain>
    </source>
</reference>
<dbReference type="Pfam" id="PF11751">
    <property type="entry name" value="PorP_SprF"/>
    <property type="match status" value="1"/>
</dbReference>
<name>A0A6N4SQ82_CYTH3</name>
<dbReference type="EMBL" id="CP000383">
    <property type="protein sequence ID" value="ABG58436.1"/>
    <property type="molecule type" value="Genomic_DNA"/>
</dbReference>
<sequence>MMLFCSMNAVRNWYILPVFFITSFISKGQNGALIPDTYDQFFQNYYLINPANTDTAGVILHMGHKSQLGVFRGVRQTYFDANFRIQSNRFNRAHSVGIQLFNNSEGDFFSKNRIYGRYAFDIHLSETYFLSAGIAVGAVSYAFKATQSSAGGSDLAYDGSTGLWVVGRKLKAGISIQQISQGKLSPLGQIFELRRQYNANVSYLFFINPDIQLTTHVWYKYQQHNMHDVQVAAIITLQNLVEFGGNYKYQKGVVLIGGLKDIHIGTSSLSLAMSYSTGILNYLAKGDNAVEVFLTYSR</sequence>
<evidence type="ECO:0000313" key="1">
    <source>
        <dbReference type="EMBL" id="ABG58436.1"/>
    </source>
</evidence>
<dbReference type="InterPro" id="IPR019861">
    <property type="entry name" value="PorP/SprF_Bacteroidetes"/>
</dbReference>
<proteinExistence type="predicted"/>
<gene>
    <name evidence="1" type="ordered locus">CHU_1161</name>
</gene>
<dbReference type="Proteomes" id="UP000001822">
    <property type="component" value="Chromosome"/>
</dbReference>
<evidence type="ECO:0008006" key="3">
    <source>
        <dbReference type="Google" id="ProtNLM"/>
    </source>
</evidence>
<evidence type="ECO:0000313" key="2">
    <source>
        <dbReference type="Proteomes" id="UP000001822"/>
    </source>
</evidence>
<organism evidence="1 2">
    <name type="scientific">Cytophaga hutchinsonii (strain ATCC 33406 / DSM 1761 / CIP 103989 / NBRC 15051 / NCIMB 9469 / D465)</name>
    <dbReference type="NCBI Taxonomy" id="269798"/>
    <lineage>
        <taxon>Bacteria</taxon>
        <taxon>Pseudomonadati</taxon>
        <taxon>Bacteroidota</taxon>
        <taxon>Cytophagia</taxon>
        <taxon>Cytophagales</taxon>
        <taxon>Cytophagaceae</taxon>
        <taxon>Cytophaga</taxon>
    </lineage>
</organism>
<dbReference type="KEGG" id="chu:CHU_1161"/>
<dbReference type="AlphaFoldDB" id="A0A6N4SQ82"/>
<protein>
    <recommendedName>
        <fullName evidence="3">Type IX secretion system membrane protein PorP/SprF</fullName>
    </recommendedName>
</protein>
<accession>A0A6N4SQ82</accession>
<keyword evidence="2" id="KW-1185">Reference proteome</keyword>